<feature type="compositionally biased region" description="Polar residues" evidence="1">
    <location>
        <begin position="302"/>
        <end position="317"/>
    </location>
</feature>
<comment type="caution">
    <text evidence="2">The sequence shown here is derived from an EMBL/GenBank/DDBJ whole genome shotgun (WGS) entry which is preliminary data.</text>
</comment>
<dbReference type="Proteomes" id="UP001590950">
    <property type="component" value="Unassembled WGS sequence"/>
</dbReference>
<evidence type="ECO:0000256" key="1">
    <source>
        <dbReference type="SAM" id="MobiDB-lite"/>
    </source>
</evidence>
<dbReference type="EMBL" id="JBEFKJ010000041">
    <property type="protein sequence ID" value="KAL2037408.1"/>
    <property type="molecule type" value="Genomic_DNA"/>
</dbReference>
<sequence>MSPFLQRKTPDSTRSPQQWFRPASNQLVPTLAKSQHPNRALGFSSIKQLARSSRIPISTHAAETESPPIHQLRSQSSLYGTLRDQCTPPGSSKSSGNKPTHTRNNGHHSQSSSTVSITPDQSGLTNASSNPTTPSPAARKPFYELDATSPPQLKGMGQWQSTIARKPLSIKAQQSLATIRPDSHPQQPEDATVKLSPPPAFGVNTHANASLTVKVPRRRSSLTAIHLDSSHFETLDPKHPNLQHRASTLTEPGHRPSGLAESIRPVISNSGSLAIAPQLSQARDTLSPPLLSPAPSNPRVSIVSSRSQTDNSRTSPGPSHIHLPRTFPKGPIPISAPPLTIVHMKCYQGHKRMVASANKYNPVPCMVCKQEEHDRRWRCPFCALRICGSCMAEFDRGGRDLEIIIPWLGEWKQADEKNEEGGEGKWKENGPMRAQEFDKMRTKKIRETL</sequence>
<reference evidence="2 3" key="1">
    <citation type="submission" date="2024-09" db="EMBL/GenBank/DDBJ databases">
        <title>Rethinking Asexuality: The Enigmatic Case of Functional Sexual Genes in Lepraria (Stereocaulaceae).</title>
        <authorList>
            <person name="Doellman M."/>
            <person name="Sun Y."/>
            <person name="Barcenas-Pena A."/>
            <person name="Lumbsch H.T."/>
            <person name="Grewe F."/>
        </authorList>
    </citation>
    <scope>NUCLEOTIDE SEQUENCE [LARGE SCALE GENOMIC DNA]</scope>
    <source>
        <strain evidence="2 3">Mercado 3170</strain>
    </source>
</reference>
<keyword evidence="3" id="KW-1185">Reference proteome</keyword>
<evidence type="ECO:0000313" key="2">
    <source>
        <dbReference type="EMBL" id="KAL2037408.1"/>
    </source>
</evidence>
<feature type="region of interest" description="Disordered" evidence="1">
    <location>
        <begin position="57"/>
        <end position="142"/>
    </location>
</feature>
<evidence type="ECO:0000313" key="3">
    <source>
        <dbReference type="Proteomes" id="UP001590950"/>
    </source>
</evidence>
<feature type="compositionally biased region" description="Polar residues" evidence="1">
    <location>
        <begin position="107"/>
        <end position="132"/>
    </location>
</feature>
<protein>
    <submittedName>
        <fullName evidence="2">Uncharacterized protein</fullName>
    </submittedName>
</protein>
<organism evidence="2 3">
    <name type="scientific">Stereocaulon virgatum</name>
    <dbReference type="NCBI Taxonomy" id="373712"/>
    <lineage>
        <taxon>Eukaryota</taxon>
        <taxon>Fungi</taxon>
        <taxon>Dikarya</taxon>
        <taxon>Ascomycota</taxon>
        <taxon>Pezizomycotina</taxon>
        <taxon>Lecanoromycetes</taxon>
        <taxon>OSLEUM clade</taxon>
        <taxon>Lecanoromycetidae</taxon>
        <taxon>Lecanorales</taxon>
        <taxon>Lecanorineae</taxon>
        <taxon>Stereocaulaceae</taxon>
        <taxon>Stereocaulon</taxon>
    </lineage>
</organism>
<gene>
    <name evidence="2" type="ORF">N7G274_009893</name>
</gene>
<feature type="compositionally biased region" description="Low complexity" evidence="1">
    <location>
        <begin position="88"/>
        <end position="99"/>
    </location>
</feature>
<name>A0ABR3ZVR6_9LECA</name>
<accession>A0ABR3ZVR6</accession>
<proteinExistence type="predicted"/>
<feature type="region of interest" description="Disordered" evidence="1">
    <location>
        <begin position="1"/>
        <end position="37"/>
    </location>
</feature>
<feature type="compositionally biased region" description="Polar residues" evidence="1">
    <location>
        <begin position="12"/>
        <end position="37"/>
    </location>
</feature>
<feature type="region of interest" description="Disordered" evidence="1">
    <location>
        <begin position="416"/>
        <end position="449"/>
    </location>
</feature>
<feature type="region of interest" description="Disordered" evidence="1">
    <location>
        <begin position="284"/>
        <end position="330"/>
    </location>
</feature>